<dbReference type="AlphaFoldDB" id="A0A2T8IFG6"/>
<gene>
    <name evidence="2" type="ORF">PAHAL_6G069800</name>
</gene>
<dbReference type="EMBL" id="CM008051">
    <property type="protein sequence ID" value="PVH36408.1"/>
    <property type="molecule type" value="Genomic_DNA"/>
</dbReference>
<dbReference type="Proteomes" id="UP000243499">
    <property type="component" value="Chromosome 6"/>
</dbReference>
<reference evidence="2" key="1">
    <citation type="submission" date="2018-04" db="EMBL/GenBank/DDBJ databases">
        <title>WGS assembly of Panicum hallii.</title>
        <authorList>
            <person name="Lovell J."/>
            <person name="Jenkins J."/>
            <person name="Lowry D."/>
            <person name="Mamidi S."/>
            <person name="Sreedasyam A."/>
            <person name="Weng X."/>
            <person name="Barry K."/>
            <person name="Bonette J."/>
            <person name="Campitelli B."/>
            <person name="Daum C."/>
            <person name="Gordon S."/>
            <person name="Gould B."/>
            <person name="Lipzen A."/>
            <person name="Macqueen A."/>
            <person name="Palacio-Mejia J."/>
            <person name="Plott C."/>
            <person name="Shakirov E."/>
            <person name="Shu S."/>
            <person name="Yoshinaga Y."/>
            <person name="Zane M."/>
            <person name="Rokhsar D."/>
            <person name="Grimwood J."/>
            <person name="Schmutz J."/>
            <person name="Juenger T."/>
        </authorList>
    </citation>
    <scope>NUCLEOTIDE SEQUENCE [LARGE SCALE GENOMIC DNA]</scope>
    <source>
        <strain evidence="2">FIL2</strain>
    </source>
</reference>
<feature type="compositionally biased region" description="Polar residues" evidence="1">
    <location>
        <begin position="102"/>
        <end position="112"/>
    </location>
</feature>
<name>A0A2T8IFG6_9POAL</name>
<proteinExistence type="predicted"/>
<dbReference type="Gramene" id="PVH36408">
    <property type="protein sequence ID" value="PVH36408"/>
    <property type="gene ID" value="PAHAL_6G069800"/>
</dbReference>
<organism evidence="2">
    <name type="scientific">Panicum hallii</name>
    <dbReference type="NCBI Taxonomy" id="206008"/>
    <lineage>
        <taxon>Eukaryota</taxon>
        <taxon>Viridiplantae</taxon>
        <taxon>Streptophyta</taxon>
        <taxon>Embryophyta</taxon>
        <taxon>Tracheophyta</taxon>
        <taxon>Spermatophyta</taxon>
        <taxon>Magnoliopsida</taxon>
        <taxon>Liliopsida</taxon>
        <taxon>Poales</taxon>
        <taxon>Poaceae</taxon>
        <taxon>PACMAD clade</taxon>
        <taxon>Panicoideae</taxon>
        <taxon>Panicodae</taxon>
        <taxon>Paniceae</taxon>
        <taxon>Panicinae</taxon>
        <taxon>Panicum</taxon>
        <taxon>Panicum sect. Panicum</taxon>
    </lineage>
</organism>
<evidence type="ECO:0000313" key="2">
    <source>
        <dbReference type="EMBL" id="PVH36408.1"/>
    </source>
</evidence>
<sequence length="205" mass="22277">MVSPIGFVPPLPPWLVGSDLRRIHRAFFPSARNLLPSIRITGDPILPPQSPFLAFSGRRPRSPPHPRLAAAVAVAVAVAASLSDLASRRLLPLTQRLHLLRTSRSPSASTSCEPAARPAPPPCRPPSASTSRPSTSPGEPHLRSAHDFPGHRHLLHRGVRTAARRFPSLNLHLAHARPSLHPLGVDPLFFPAIRFSLRADRISLL</sequence>
<protein>
    <submittedName>
        <fullName evidence="2">Uncharacterized protein</fullName>
    </submittedName>
</protein>
<evidence type="ECO:0000256" key="1">
    <source>
        <dbReference type="SAM" id="MobiDB-lite"/>
    </source>
</evidence>
<feature type="compositionally biased region" description="Basic and acidic residues" evidence="1">
    <location>
        <begin position="140"/>
        <end position="149"/>
    </location>
</feature>
<feature type="region of interest" description="Disordered" evidence="1">
    <location>
        <begin position="102"/>
        <end position="149"/>
    </location>
</feature>
<feature type="compositionally biased region" description="Low complexity" evidence="1">
    <location>
        <begin position="126"/>
        <end position="137"/>
    </location>
</feature>
<accession>A0A2T8IFG6</accession>